<keyword evidence="1" id="KW-0175">Coiled coil</keyword>
<name>A0ABT1WMY2_9LACT</name>
<sequence>MSQNQDRKPENKQVENKLDIQDFGDSLGRYMIKHSSWVYMFIIVVLLFGSIYLLGILNQEPAVDSPTNMSSYIEEIKELRKEVNSQDQRIKNLEEQIKLLQTNP</sequence>
<evidence type="ECO:0000256" key="1">
    <source>
        <dbReference type="SAM" id="Coils"/>
    </source>
</evidence>
<proteinExistence type="predicted"/>
<comment type="caution">
    <text evidence="3">The sequence shown here is derived from an EMBL/GenBank/DDBJ whole genome shotgun (WGS) entry which is preliminary data.</text>
</comment>
<reference evidence="3" key="3">
    <citation type="journal article" date="2023" name="Microbiol. Resour. Announc.">
        <title>Draft Genome Sequence of Granulicatella sp. Strain S8, Isolated from a Marine Fish, Seriola quinqueradiata.</title>
        <authorList>
            <person name="Lee M."/>
            <person name="Farooq A."/>
            <person name="Jeong J.B."/>
            <person name="Jung M.Y."/>
        </authorList>
    </citation>
    <scope>NUCLEOTIDE SEQUENCE</scope>
    <source>
        <strain evidence="3">S8</strain>
    </source>
</reference>
<keyword evidence="2" id="KW-1133">Transmembrane helix</keyword>
<feature type="coiled-coil region" evidence="1">
    <location>
        <begin position="69"/>
        <end position="103"/>
    </location>
</feature>
<keyword evidence="4" id="KW-1185">Reference proteome</keyword>
<feature type="transmembrane region" description="Helical" evidence="2">
    <location>
        <begin position="37"/>
        <end position="57"/>
    </location>
</feature>
<dbReference type="Proteomes" id="UP001059480">
    <property type="component" value="Unassembled WGS sequence"/>
</dbReference>
<protein>
    <submittedName>
        <fullName evidence="3">Uncharacterized protein</fullName>
    </submittedName>
</protein>
<keyword evidence="2" id="KW-0472">Membrane</keyword>
<evidence type="ECO:0000313" key="4">
    <source>
        <dbReference type="Proteomes" id="UP001059480"/>
    </source>
</evidence>
<dbReference type="RefSeq" id="WP_256944637.1">
    <property type="nucleotide sequence ID" value="NZ_JANHNZ010000002.1"/>
</dbReference>
<dbReference type="EMBL" id="JANHNZ010000002">
    <property type="protein sequence ID" value="MCQ9209523.1"/>
    <property type="molecule type" value="Genomic_DNA"/>
</dbReference>
<organism evidence="3 4">
    <name type="scientific">Granulicatella seriolae</name>
    <dbReference type="NCBI Taxonomy" id="2967226"/>
    <lineage>
        <taxon>Bacteria</taxon>
        <taxon>Bacillati</taxon>
        <taxon>Bacillota</taxon>
        <taxon>Bacilli</taxon>
        <taxon>Lactobacillales</taxon>
        <taxon>Carnobacteriaceae</taxon>
        <taxon>Granulicatella</taxon>
    </lineage>
</organism>
<evidence type="ECO:0000313" key="3">
    <source>
        <dbReference type="EMBL" id="MCQ9209523.1"/>
    </source>
</evidence>
<reference evidence="3" key="1">
    <citation type="submission" date="2022-07" db="EMBL/GenBank/DDBJ databases">
        <authorList>
            <person name="Jung M.-Y."/>
            <person name="Lee M."/>
        </authorList>
    </citation>
    <scope>NUCLEOTIDE SEQUENCE</scope>
    <source>
        <strain evidence="3">S8</strain>
    </source>
</reference>
<evidence type="ECO:0000256" key="2">
    <source>
        <dbReference type="SAM" id="Phobius"/>
    </source>
</evidence>
<gene>
    <name evidence="3" type="ORF">NPA36_03065</name>
</gene>
<reference evidence="3" key="2">
    <citation type="journal article" date="2023" name="Curr. Microbiol.">
        <title>Granulicatella seriolae sp. nov., a Novel Facultative Anaerobe Isolated from Yellowtail Marine Fish.</title>
        <authorList>
            <person name="Lee M."/>
            <person name="Choi Y.J."/>
            <person name="Farooq A."/>
            <person name="Jeong J.B."/>
            <person name="Jung M.Y."/>
        </authorList>
    </citation>
    <scope>NUCLEOTIDE SEQUENCE</scope>
    <source>
        <strain evidence="3">S8</strain>
    </source>
</reference>
<keyword evidence="2" id="KW-0812">Transmembrane</keyword>
<accession>A0ABT1WMY2</accession>